<dbReference type="eggNOG" id="KOG4549">
    <property type="taxonomic scope" value="Eukaryota"/>
</dbReference>
<comment type="caution">
    <text evidence="1">The sequence shown here is derived from an EMBL/GenBank/DDBJ whole genome shotgun (WGS) entry which is preliminary data.</text>
</comment>
<dbReference type="Pfam" id="PF12689">
    <property type="entry name" value="Acid_PPase"/>
    <property type="match status" value="1"/>
</dbReference>
<keyword evidence="2" id="KW-1185">Reference proteome</keyword>
<dbReference type="NCBIfam" id="TIGR01685">
    <property type="entry name" value="MDP-1"/>
    <property type="match status" value="1"/>
</dbReference>
<dbReference type="OrthoDB" id="2865258at2759"/>
<dbReference type="FunCoup" id="G7E0Z8">
    <property type="interactions" value="32"/>
</dbReference>
<dbReference type="SFLD" id="SFLDG01131">
    <property type="entry name" value="C1.5.2:_MDP_Like"/>
    <property type="match status" value="1"/>
</dbReference>
<reference evidence="1 2" key="2">
    <citation type="journal article" date="2012" name="Open Biol.">
        <title>Characteristics of nucleosomes and linker DNA regions on the genome of the basidiomycete Mixia osmundae revealed by mono- and dinucleosome mapping.</title>
        <authorList>
            <person name="Nishida H."/>
            <person name="Kondo S."/>
            <person name="Matsumoto T."/>
            <person name="Suzuki Y."/>
            <person name="Yoshikawa H."/>
            <person name="Taylor T.D."/>
            <person name="Sugiyama J."/>
        </authorList>
    </citation>
    <scope>NUCLEOTIDE SEQUENCE [LARGE SCALE GENOMIC DNA]</scope>
    <source>
        <strain evidence="2">CBS 9802 / IAM 14324 / JCM 22182 / KY 12970</strain>
    </source>
</reference>
<dbReference type="PANTHER" id="PTHR17901">
    <property type="entry name" value="MAGNESIUM-DEPENDENT PHOSPHATASE 1 MDP1"/>
    <property type="match status" value="1"/>
</dbReference>
<dbReference type="Proteomes" id="UP000009131">
    <property type="component" value="Unassembled WGS sequence"/>
</dbReference>
<gene>
    <name evidence="1" type="primary">Mo03176</name>
    <name evidence="1" type="ORF">E5Q_03176</name>
</gene>
<dbReference type="InterPro" id="IPR010033">
    <property type="entry name" value="HAD_SF_ppase_IIIC"/>
</dbReference>
<dbReference type="Gene3D" id="3.40.50.1000">
    <property type="entry name" value="HAD superfamily/HAD-like"/>
    <property type="match status" value="1"/>
</dbReference>
<dbReference type="InterPro" id="IPR010036">
    <property type="entry name" value="MDP_1_eu_arc"/>
</dbReference>
<dbReference type="STRING" id="764103.G7E0Z8"/>
<dbReference type="InterPro" id="IPR036412">
    <property type="entry name" value="HAD-like_sf"/>
</dbReference>
<dbReference type="HOGENOM" id="CLU_071162_0_1_1"/>
<dbReference type="SUPFAM" id="SSF56784">
    <property type="entry name" value="HAD-like"/>
    <property type="match status" value="1"/>
</dbReference>
<protein>
    <recommendedName>
        <fullName evidence="3">Magnesium-dependent phosphatase-1</fullName>
    </recommendedName>
</protein>
<organism evidence="1 2">
    <name type="scientific">Mixia osmundae (strain CBS 9802 / IAM 14324 / JCM 22182 / KY 12970)</name>
    <dbReference type="NCBI Taxonomy" id="764103"/>
    <lineage>
        <taxon>Eukaryota</taxon>
        <taxon>Fungi</taxon>
        <taxon>Dikarya</taxon>
        <taxon>Basidiomycota</taxon>
        <taxon>Pucciniomycotina</taxon>
        <taxon>Mixiomycetes</taxon>
        <taxon>Mixiales</taxon>
        <taxon>Mixiaceae</taxon>
        <taxon>Mixia</taxon>
    </lineage>
</organism>
<dbReference type="PANTHER" id="PTHR17901:SF14">
    <property type="entry name" value="MAGNESIUM-DEPENDENT PHOSPHATASE 1"/>
    <property type="match status" value="1"/>
</dbReference>
<dbReference type="InParanoid" id="G7E0Z8"/>
<name>G7E0Z8_MIXOS</name>
<dbReference type="AlphaFoldDB" id="G7E0Z8"/>
<dbReference type="GO" id="GO:0003993">
    <property type="term" value="F:acid phosphatase activity"/>
    <property type="evidence" value="ECO:0007669"/>
    <property type="project" value="TreeGrafter"/>
</dbReference>
<dbReference type="RefSeq" id="XP_014567447.1">
    <property type="nucleotide sequence ID" value="XM_014711961.1"/>
</dbReference>
<evidence type="ECO:0008006" key="3">
    <source>
        <dbReference type="Google" id="ProtNLM"/>
    </source>
</evidence>
<sequence>MAENELPALVAFDLDYTLWDLWVDTHVSPPLRRRGNELNKIYDRSNRPLSFYDHVPALLTQLRDSKIHVAACSRTSAPTVARQALTQLLMPHPVSPRSAIEYFDTLEIYPGSKLTHFRKLHEKTKIPYAQMVFFDDESRNSEVASLGVTFIHTPNGVDRAVFERGLATWRSARSKTGQAGNVDRVTRSKA</sequence>
<dbReference type="NCBIfam" id="TIGR01681">
    <property type="entry name" value="HAD-SF-IIIC"/>
    <property type="match status" value="1"/>
</dbReference>
<dbReference type="InterPro" id="IPR023214">
    <property type="entry name" value="HAD_sf"/>
</dbReference>
<dbReference type="SFLD" id="SFLDG01129">
    <property type="entry name" value="C1.5:_HAD__Beta-PGM__Phosphata"/>
    <property type="match status" value="1"/>
</dbReference>
<evidence type="ECO:0000313" key="2">
    <source>
        <dbReference type="Proteomes" id="UP000009131"/>
    </source>
</evidence>
<proteinExistence type="predicted"/>
<evidence type="ECO:0000313" key="1">
    <source>
        <dbReference type="EMBL" id="GAA96508.1"/>
    </source>
</evidence>
<accession>G7E0Z8</accession>
<dbReference type="EMBL" id="BABT02000102">
    <property type="protein sequence ID" value="GAA96508.1"/>
    <property type="molecule type" value="Genomic_DNA"/>
</dbReference>
<dbReference type="OMA" id="GVWAWRK"/>
<dbReference type="SFLD" id="SFLDS00003">
    <property type="entry name" value="Haloacid_Dehalogenase"/>
    <property type="match status" value="1"/>
</dbReference>
<reference evidence="1 2" key="1">
    <citation type="journal article" date="2011" name="J. Gen. Appl. Microbiol.">
        <title>Draft genome sequencing of the enigmatic basidiomycete Mixia osmundae.</title>
        <authorList>
            <person name="Nishida H."/>
            <person name="Nagatsuka Y."/>
            <person name="Sugiyama J."/>
        </authorList>
    </citation>
    <scope>NUCLEOTIDE SEQUENCE [LARGE SCALE GENOMIC DNA]</scope>
    <source>
        <strain evidence="2">CBS 9802 / IAM 14324 / JCM 22182 / KY 12970</strain>
    </source>
</reference>